<sequence>MGRYIVKRIVAGLITMFVLTTVTFFLMHAIPGGPFSPAEERKVPKQVLEKIEEKYGLNDPIPVQYVNYLKNLAQGDFGLSFKQRDVTVNEIIEQGFPVSAKVGSIAIVVALLVGIPLGITSAIKRGKWADWLAMIIATVGISIPSFVLSVLMLFLFAVVLKVLPTFGLTSWQHYILPVAGLSFGPIAYIARLMRSSMLEVMRYDYIRTARAKGVHELKVICKHALKNAIIPIVTYLGPLVAILLTGSFVIERIFSIPGIGRDFVTGISDRDYSVILGMTVFFGAFIVVANIIVDVLYAVIDRRVKMDE</sequence>
<dbReference type="PROSITE" id="PS50928">
    <property type="entry name" value="ABC_TM1"/>
    <property type="match status" value="1"/>
</dbReference>
<keyword evidence="3" id="KW-1003">Cell membrane</keyword>
<dbReference type="GO" id="GO:0005886">
    <property type="term" value="C:plasma membrane"/>
    <property type="evidence" value="ECO:0007669"/>
    <property type="project" value="UniProtKB-SubCell"/>
</dbReference>
<accession>A0A3M8CYH6</accession>
<dbReference type="InterPro" id="IPR045621">
    <property type="entry name" value="BPD_transp_1_N"/>
</dbReference>
<protein>
    <submittedName>
        <fullName evidence="9">ABC transporter permease</fullName>
    </submittedName>
</protein>
<dbReference type="GO" id="GO:0055085">
    <property type="term" value="P:transmembrane transport"/>
    <property type="evidence" value="ECO:0007669"/>
    <property type="project" value="InterPro"/>
</dbReference>
<dbReference type="RefSeq" id="WP_023557512.1">
    <property type="nucleotide sequence ID" value="NZ_JBCNED010000024.1"/>
</dbReference>
<dbReference type="CDD" id="cd06261">
    <property type="entry name" value="TM_PBP2"/>
    <property type="match status" value="1"/>
</dbReference>
<evidence type="ECO:0000256" key="2">
    <source>
        <dbReference type="ARBA" id="ARBA00022448"/>
    </source>
</evidence>
<feature type="transmembrane region" description="Helical" evidence="7">
    <location>
        <begin position="274"/>
        <end position="300"/>
    </location>
</feature>
<evidence type="ECO:0000259" key="8">
    <source>
        <dbReference type="PROSITE" id="PS50928"/>
    </source>
</evidence>
<gene>
    <name evidence="9" type="ORF">EDM58_08320</name>
</gene>
<evidence type="ECO:0000256" key="7">
    <source>
        <dbReference type="RuleBase" id="RU363032"/>
    </source>
</evidence>
<keyword evidence="6 7" id="KW-0472">Membrane</keyword>
<evidence type="ECO:0000256" key="1">
    <source>
        <dbReference type="ARBA" id="ARBA00004651"/>
    </source>
</evidence>
<evidence type="ECO:0000256" key="4">
    <source>
        <dbReference type="ARBA" id="ARBA00022692"/>
    </source>
</evidence>
<feature type="transmembrane region" description="Helical" evidence="7">
    <location>
        <begin position="102"/>
        <end position="119"/>
    </location>
</feature>
<feature type="transmembrane region" description="Helical" evidence="7">
    <location>
        <begin position="9"/>
        <end position="30"/>
    </location>
</feature>
<evidence type="ECO:0000256" key="5">
    <source>
        <dbReference type="ARBA" id="ARBA00022989"/>
    </source>
</evidence>
<dbReference type="Proteomes" id="UP000281915">
    <property type="component" value="Unassembled WGS sequence"/>
</dbReference>
<dbReference type="Gene3D" id="1.10.3720.10">
    <property type="entry name" value="MetI-like"/>
    <property type="match status" value="1"/>
</dbReference>
<feature type="transmembrane region" description="Helical" evidence="7">
    <location>
        <begin position="232"/>
        <end position="254"/>
    </location>
</feature>
<evidence type="ECO:0000313" key="9">
    <source>
        <dbReference type="EMBL" id="RNB80834.1"/>
    </source>
</evidence>
<dbReference type="AlphaFoldDB" id="A0A3M8CYH6"/>
<reference evidence="9 10" key="1">
    <citation type="submission" date="2018-10" db="EMBL/GenBank/DDBJ databases">
        <title>Phylogenomics of Brevibacillus.</title>
        <authorList>
            <person name="Dunlap C."/>
        </authorList>
    </citation>
    <scope>NUCLEOTIDE SEQUENCE [LARGE SCALE GENOMIC DNA]</scope>
    <source>
        <strain evidence="9 10">JCM 15085</strain>
    </source>
</reference>
<comment type="similarity">
    <text evidence="7">Belongs to the binding-protein-dependent transport system permease family.</text>
</comment>
<dbReference type="PANTHER" id="PTHR30465:SF93">
    <property type="entry name" value="OLIGOPEPTIDE TRANSPORT SYSTEM PERMEASE PROTEIN OPPB"/>
    <property type="match status" value="1"/>
</dbReference>
<dbReference type="InterPro" id="IPR000515">
    <property type="entry name" value="MetI-like"/>
</dbReference>
<keyword evidence="4 7" id="KW-0812">Transmembrane</keyword>
<dbReference type="PANTHER" id="PTHR30465">
    <property type="entry name" value="INNER MEMBRANE ABC TRANSPORTER"/>
    <property type="match status" value="1"/>
</dbReference>
<dbReference type="Pfam" id="PF19300">
    <property type="entry name" value="BPD_transp_1_N"/>
    <property type="match status" value="1"/>
</dbReference>
<evidence type="ECO:0000313" key="10">
    <source>
        <dbReference type="Proteomes" id="UP000281915"/>
    </source>
</evidence>
<dbReference type="EMBL" id="RHHT01000015">
    <property type="protein sequence ID" value="RNB80834.1"/>
    <property type="molecule type" value="Genomic_DNA"/>
</dbReference>
<feature type="domain" description="ABC transmembrane type-1" evidence="8">
    <location>
        <begin position="96"/>
        <end position="297"/>
    </location>
</feature>
<dbReference type="Pfam" id="PF00528">
    <property type="entry name" value="BPD_transp_1"/>
    <property type="match status" value="1"/>
</dbReference>
<evidence type="ECO:0000256" key="3">
    <source>
        <dbReference type="ARBA" id="ARBA00022475"/>
    </source>
</evidence>
<dbReference type="SUPFAM" id="SSF161098">
    <property type="entry name" value="MetI-like"/>
    <property type="match status" value="1"/>
</dbReference>
<feature type="transmembrane region" description="Helical" evidence="7">
    <location>
        <begin position="171"/>
        <end position="193"/>
    </location>
</feature>
<evidence type="ECO:0000256" key="6">
    <source>
        <dbReference type="ARBA" id="ARBA00023136"/>
    </source>
</evidence>
<comment type="subcellular location">
    <subcellularLocation>
        <location evidence="1 7">Cell membrane</location>
        <topology evidence="1 7">Multi-pass membrane protein</topology>
    </subcellularLocation>
</comment>
<keyword evidence="2 7" id="KW-0813">Transport</keyword>
<proteinExistence type="inferred from homology"/>
<comment type="caution">
    <text evidence="9">The sequence shown here is derived from an EMBL/GenBank/DDBJ whole genome shotgun (WGS) entry which is preliminary data.</text>
</comment>
<organism evidence="9 10">
    <name type="scientific">Brevibacillus panacihumi</name>
    <dbReference type="NCBI Taxonomy" id="497735"/>
    <lineage>
        <taxon>Bacteria</taxon>
        <taxon>Bacillati</taxon>
        <taxon>Bacillota</taxon>
        <taxon>Bacilli</taxon>
        <taxon>Bacillales</taxon>
        <taxon>Paenibacillaceae</taxon>
        <taxon>Brevibacillus</taxon>
    </lineage>
</organism>
<dbReference type="InterPro" id="IPR035906">
    <property type="entry name" value="MetI-like_sf"/>
</dbReference>
<keyword evidence="5 7" id="KW-1133">Transmembrane helix</keyword>
<feature type="transmembrane region" description="Helical" evidence="7">
    <location>
        <begin position="131"/>
        <end position="159"/>
    </location>
</feature>
<name>A0A3M8CYH6_9BACL</name>